<dbReference type="Gene3D" id="1.25.40.10">
    <property type="entry name" value="Tetratricopeptide repeat domain"/>
    <property type="match status" value="1"/>
</dbReference>
<evidence type="ECO:0000313" key="2">
    <source>
        <dbReference type="EMBL" id="KEO92068.1"/>
    </source>
</evidence>
<dbReference type="eggNOG" id="COG4995">
    <property type="taxonomic scope" value="Bacteria"/>
</dbReference>
<feature type="domain" description="CHAT" evidence="1">
    <location>
        <begin position="665"/>
        <end position="998"/>
    </location>
</feature>
<dbReference type="STRING" id="1044.EH31_05190"/>
<dbReference type="AlphaFoldDB" id="A0A074MJM8"/>
<dbReference type="EMBL" id="JMIW01000001">
    <property type="protein sequence ID" value="KEO92068.1"/>
    <property type="molecule type" value="Genomic_DNA"/>
</dbReference>
<dbReference type="SUPFAM" id="SSF48452">
    <property type="entry name" value="TPR-like"/>
    <property type="match status" value="1"/>
</dbReference>
<dbReference type="eggNOG" id="COG0457">
    <property type="taxonomic scope" value="Bacteria"/>
</dbReference>
<evidence type="ECO:0000259" key="1">
    <source>
        <dbReference type="Pfam" id="PF12770"/>
    </source>
</evidence>
<dbReference type="InterPro" id="IPR011990">
    <property type="entry name" value="TPR-like_helical_dom_sf"/>
</dbReference>
<comment type="caution">
    <text evidence="2">The sequence shown here is derived from an EMBL/GenBank/DDBJ whole genome shotgun (WGS) entry which is preliminary data.</text>
</comment>
<dbReference type="RefSeq" id="WP_051698943.1">
    <property type="nucleotide sequence ID" value="NZ_JMIW01000001.1"/>
</dbReference>
<reference evidence="2 3" key="1">
    <citation type="submission" date="2014-04" db="EMBL/GenBank/DDBJ databases">
        <title>A comprehensive comparison of genomes of Erythrobacter spp. strains.</title>
        <authorList>
            <person name="Zheng Q."/>
        </authorList>
    </citation>
    <scope>NUCLEOTIDE SEQUENCE [LARGE SCALE GENOMIC DNA]</scope>
    <source>
        <strain evidence="2 3">DSM 6997</strain>
    </source>
</reference>
<evidence type="ECO:0000313" key="3">
    <source>
        <dbReference type="Proteomes" id="UP000027647"/>
    </source>
</evidence>
<protein>
    <recommendedName>
        <fullName evidence="1">CHAT domain-containing protein</fullName>
    </recommendedName>
</protein>
<dbReference type="InterPro" id="IPR024983">
    <property type="entry name" value="CHAT_dom"/>
</dbReference>
<name>A0A074MJM8_ERYLO</name>
<accession>A0A074MJM8</accession>
<sequence>MTGASAQTGSVLTTDSFPIGDSNGILCQVQDRSLNNPAKQSIFDRRWAIVCRDSPRPIAEVYAFEDFNAEAREAIKSTRRFGVSCPAGASPSAGSIAGSLKEVCTVDDTQLEWTQITSAEDGLTYYAEGFSAYDDATVLALRSVLDDAVAQGTIDVASTSVSDPLSFARVQADTLKPEQALAEGYRRNLAGEYAEAAAYFETLQKRLQDDGDAAINPGEFFVNRALQKSNLGEFAIASKLFAQAREFGGDDPITARLLRNFEAIHLLNQGFGDAAVARLTQTLPPSLVGASTADGELSITVPISERLNREQRSGYLFGIVDELSLTTEERARIIDAQALQIRGTAKRLDGDLEGAREDLITAYEQALAVRDGRVTSITRFRSQILGDLALIAERQGNPDFAEAYLRNALALVSAQFPERRTVSASEARLASFLLRENREGEALELYGKVIDRALGKRNAIIGFANQLNPYYELLASRVSSDPEAADAFFKAAQVLIRPGVAETQAVLARRLSARSDEASRLFRQSTDLTREIERSRIRFEALSAQPETAESNARADKLAAQITRLENAQIQTQVQLNAYPQYRVVSQSSLALDDFREALKPGEVYARVALVSDDVYVFFTDRQNSMAYRVDMSADELETQVDIIRESISLFDGGQNVTFPFEITSARELYSKLFGPIAQNLEGAQHIIFEPDGAMLRLPIDLLVTDDASVERYQTQLAGPEGDEYDFRGVNWLARGRTISTAVSAEAFVQSRRSQNSRAKREYVGFGENAPVGAAFPASFTSDPAQVPLDCFWPAGQWNAPISANELRTAAGLIGSDLAQVVTQESFTDDSIKARGDLDEFRVLHFATHGLVTAPNPNCPTTPALVTSFGGAGSDGLLSFEEIFELNLDADLIILSACDTAGAVSVEATLAAGIQSGGGSELEGLVRAFIGAGGRAVMASHWPVPDEFNSTERLMTEMFRRGQNQTIGEALGQSRRLLMDEAATSHPFYWSAFAVIGDATRPLLSGTGSDRSLDIAMLEERGGAQ</sequence>
<dbReference type="Pfam" id="PF12770">
    <property type="entry name" value="CHAT"/>
    <property type="match status" value="1"/>
</dbReference>
<gene>
    <name evidence="2" type="ORF">EH31_05190</name>
</gene>
<dbReference type="Proteomes" id="UP000027647">
    <property type="component" value="Unassembled WGS sequence"/>
</dbReference>
<proteinExistence type="predicted"/>
<organism evidence="2 3">
    <name type="scientific">Erythrobacter longus</name>
    <dbReference type="NCBI Taxonomy" id="1044"/>
    <lineage>
        <taxon>Bacteria</taxon>
        <taxon>Pseudomonadati</taxon>
        <taxon>Pseudomonadota</taxon>
        <taxon>Alphaproteobacteria</taxon>
        <taxon>Sphingomonadales</taxon>
        <taxon>Erythrobacteraceae</taxon>
        <taxon>Erythrobacter/Porphyrobacter group</taxon>
        <taxon>Erythrobacter</taxon>
    </lineage>
</organism>
<keyword evidence="3" id="KW-1185">Reference proteome</keyword>